<dbReference type="InterPro" id="IPR047288">
    <property type="entry name" value="Tudor_SGF29_rpt1"/>
</dbReference>
<dbReference type="InterPro" id="IPR037802">
    <property type="entry name" value="SGF29"/>
</dbReference>
<evidence type="ECO:0000256" key="2">
    <source>
        <dbReference type="ARBA" id="ARBA00023015"/>
    </source>
</evidence>
<proteinExistence type="predicted"/>
<dbReference type="PANTHER" id="PTHR21539">
    <property type="entry name" value="SAGA-ASSOCIATED FACTOR 29"/>
    <property type="match status" value="1"/>
</dbReference>
<dbReference type="PANTHER" id="PTHR21539:SF0">
    <property type="entry name" value="SAGA-ASSOCIATED FACTOR 29"/>
    <property type="match status" value="1"/>
</dbReference>
<dbReference type="HOGENOM" id="CLU_054783_0_0_1"/>
<keyword evidence="4" id="KW-0539">Nucleus</keyword>
<dbReference type="Pfam" id="PF07039">
    <property type="entry name" value="SGF29_Tudor"/>
    <property type="match status" value="1"/>
</dbReference>
<evidence type="ECO:0000313" key="7">
    <source>
        <dbReference type="EMBL" id="EGO23950.1"/>
    </source>
</evidence>
<comment type="subcellular location">
    <subcellularLocation>
        <location evidence="1">Nucleus</location>
    </subcellularLocation>
</comment>
<protein>
    <recommendedName>
        <fullName evidence="6">SGF29 C-terminal domain-containing protein</fullName>
    </recommendedName>
</protein>
<dbReference type="EMBL" id="GL945435">
    <property type="protein sequence ID" value="EGO23950.1"/>
    <property type="molecule type" value="Genomic_DNA"/>
</dbReference>
<organism>
    <name type="scientific">Serpula lacrymans var. lacrymans (strain S7.9)</name>
    <name type="common">Dry rot fungus</name>
    <dbReference type="NCBI Taxonomy" id="578457"/>
    <lineage>
        <taxon>Eukaryota</taxon>
        <taxon>Fungi</taxon>
        <taxon>Dikarya</taxon>
        <taxon>Basidiomycota</taxon>
        <taxon>Agaricomycotina</taxon>
        <taxon>Agaricomycetes</taxon>
        <taxon>Agaricomycetidae</taxon>
        <taxon>Boletales</taxon>
        <taxon>Coniophorineae</taxon>
        <taxon>Serpulaceae</taxon>
        <taxon>Serpula</taxon>
    </lineage>
</organism>
<evidence type="ECO:0000256" key="5">
    <source>
        <dbReference type="SAM" id="MobiDB-lite"/>
    </source>
</evidence>
<reference evidence="7" key="1">
    <citation type="submission" date="2011-04" db="EMBL/GenBank/DDBJ databases">
        <title>Evolution of plant cell wall degrading machinery underlies the functional diversity of forest fungi.</title>
        <authorList>
            <consortium name="US DOE Joint Genome Institute (JGI-PGF)"/>
            <person name="Eastwood D.C."/>
            <person name="Floudas D."/>
            <person name="Binder M."/>
            <person name="Majcherczyk A."/>
            <person name="Schneider P."/>
            <person name="Aerts A."/>
            <person name="Asiegbu F.O."/>
            <person name="Baker S.E."/>
            <person name="Barry K."/>
            <person name="Bendiksby M."/>
            <person name="Blumentritt M."/>
            <person name="Coutinho P.M."/>
            <person name="Cullen D."/>
            <person name="Cullen D."/>
            <person name="Gathman A."/>
            <person name="Goodell B."/>
            <person name="Henrissat B."/>
            <person name="Ihrmark K."/>
            <person name="Kauserud H."/>
            <person name="Kohler A."/>
            <person name="LaButti K."/>
            <person name="Lapidus A."/>
            <person name="Lavin J.L."/>
            <person name="Lee Y.-H."/>
            <person name="Lindquist E."/>
            <person name="Lilly W."/>
            <person name="Lucas S."/>
            <person name="Morin E."/>
            <person name="Murat C."/>
            <person name="Oguiza J.A."/>
            <person name="Park J."/>
            <person name="Pisabarro A.G."/>
            <person name="Riley R."/>
            <person name="Rosling A."/>
            <person name="Salamov A."/>
            <person name="Schmidt O."/>
            <person name="Schmutz J."/>
            <person name="Skrede I."/>
            <person name="Stenlid J."/>
            <person name="Wiebenga A."/>
            <person name="Xie X."/>
            <person name="Kues U."/>
            <person name="Hibbett D.S."/>
            <person name="Hoffmeister D."/>
            <person name="Hogberg N."/>
            <person name="Martin F."/>
            <person name="Grigoriev I.V."/>
            <person name="Watkinson S.C."/>
        </authorList>
    </citation>
    <scope>NUCLEOTIDE SEQUENCE</scope>
    <source>
        <strain evidence="7">S7.9</strain>
    </source>
</reference>
<dbReference type="GO" id="GO:0000124">
    <property type="term" value="C:SAGA complex"/>
    <property type="evidence" value="ECO:0007669"/>
    <property type="project" value="InterPro"/>
</dbReference>
<dbReference type="PROSITE" id="PS51518">
    <property type="entry name" value="SGF29_C"/>
    <property type="match status" value="1"/>
</dbReference>
<dbReference type="AlphaFoldDB" id="F8NZD0"/>
<feature type="compositionally biased region" description="Pro residues" evidence="5">
    <location>
        <begin position="122"/>
        <end position="134"/>
    </location>
</feature>
<dbReference type="InterPro" id="IPR010750">
    <property type="entry name" value="SGF29_tudor-like_dom"/>
</dbReference>
<dbReference type="OrthoDB" id="10265994at2759"/>
<dbReference type="CDD" id="cd20393">
    <property type="entry name" value="Tudor_SGF29_rpt1"/>
    <property type="match status" value="1"/>
</dbReference>
<dbReference type="GeneID" id="18809538"/>
<dbReference type="RefSeq" id="XP_007319712.1">
    <property type="nucleotide sequence ID" value="XM_007319650.1"/>
</dbReference>
<dbReference type="KEGG" id="sla:SERLADRAFT_356667"/>
<dbReference type="CDD" id="cd20394">
    <property type="entry name" value="Tudor_SGF29_rpt2"/>
    <property type="match status" value="1"/>
</dbReference>
<name>F8NZD0_SERL9</name>
<feature type="domain" description="SGF29 C-terminal" evidence="6">
    <location>
        <begin position="174"/>
        <end position="337"/>
    </location>
</feature>
<evidence type="ECO:0000259" key="6">
    <source>
        <dbReference type="PROSITE" id="PS51518"/>
    </source>
</evidence>
<dbReference type="Proteomes" id="UP000008064">
    <property type="component" value="Unassembled WGS sequence"/>
</dbReference>
<evidence type="ECO:0000256" key="4">
    <source>
        <dbReference type="ARBA" id="ARBA00023242"/>
    </source>
</evidence>
<accession>F8NZD0</accession>
<evidence type="ECO:0000256" key="3">
    <source>
        <dbReference type="ARBA" id="ARBA00023163"/>
    </source>
</evidence>
<dbReference type="Gene3D" id="2.30.30.140">
    <property type="match status" value="2"/>
</dbReference>
<keyword evidence="2" id="KW-0805">Transcription regulation</keyword>
<dbReference type="InterPro" id="IPR047287">
    <property type="entry name" value="Tudor_SGF29_rpt2"/>
</dbReference>
<feature type="region of interest" description="Disordered" evidence="5">
    <location>
        <begin position="112"/>
        <end position="137"/>
    </location>
</feature>
<dbReference type="GO" id="GO:0005634">
    <property type="term" value="C:nucleus"/>
    <property type="evidence" value="ECO:0007669"/>
    <property type="project" value="UniProtKB-SubCell"/>
</dbReference>
<evidence type="ECO:0000256" key="1">
    <source>
        <dbReference type="ARBA" id="ARBA00004123"/>
    </source>
</evidence>
<gene>
    <name evidence="7" type="ORF">SERLADRAFT_356667</name>
</gene>
<sequence>MDRRRMPTRPASSEEVECWSHATRSLSSVSNIYASPNSVETVHRVNRLINAWPTDDSLPADGYDGLKITYKRLSSGLRDIRAHTDEEIKAIDDAMERISVLVALRKASEAILPEKRNKRPRGPSPAGTPTPATPPIATNARALPVSIPLRSSLGPSPAIPFSREPKARREALAKQLPLQEGRKVAFHPPANKPGDEGNGDAAEENTWILAVVIKSINQDKNRYEVQDAEPQEDGQPGQRYNTTLRAIIPLPDPNAPPTSAAHLNAYQEFPTGSTVMALYPDTSCFYRAEVLASPRDLQPGGRTTSSKQIPTYKLKFEDDDDQEHAVAAQWVVEWPGV</sequence>
<keyword evidence="3" id="KW-0804">Transcription</keyword>